<dbReference type="AlphaFoldDB" id="X1NVU5"/>
<dbReference type="SUPFAM" id="SSF53659">
    <property type="entry name" value="Isocitrate/Isopropylmalate dehydrogenase-like"/>
    <property type="match status" value="1"/>
</dbReference>
<proteinExistence type="predicted"/>
<comment type="caution">
    <text evidence="1">The sequence shown here is derived from an EMBL/GenBank/DDBJ whole genome shotgun (WGS) entry which is preliminary data.</text>
</comment>
<dbReference type="Gene3D" id="3.40.50.10950">
    <property type="match status" value="1"/>
</dbReference>
<dbReference type="InterPro" id="IPR042113">
    <property type="entry name" value="P_AcTrfase_dom1"/>
</dbReference>
<feature type="non-terminal residue" evidence="1">
    <location>
        <position position="58"/>
    </location>
</feature>
<gene>
    <name evidence="1" type="ORF">S06H3_51171</name>
</gene>
<name>X1NVU5_9ZZZZ</name>
<accession>X1NVU5</accession>
<organism evidence="1">
    <name type="scientific">marine sediment metagenome</name>
    <dbReference type="NCBI Taxonomy" id="412755"/>
    <lineage>
        <taxon>unclassified sequences</taxon>
        <taxon>metagenomes</taxon>
        <taxon>ecological metagenomes</taxon>
    </lineage>
</organism>
<evidence type="ECO:0008006" key="2">
    <source>
        <dbReference type="Google" id="ProtNLM"/>
    </source>
</evidence>
<reference evidence="1" key="1">
    <citation type="journal article" date="2014" name="Front. Microbiol.">
        <title>High frequency of phylogenetically diverse reductive dehalogenase-homologous genes in deep subseafloor sedimentary metagenomes.</title>
        <authorList>
            <person name="Kawai M."/>
            <person name="Futagami T."/>
            <person name="Toyoda A."/>
            <person name="Takaki Y."/>
            <person name="Nishi S."/>
            <person name="Hori S."/>
            <person name="Arai W."/>
            <person name="Tsubouchi T."/>
            <person name="Morono Y."/>
            <person name="Uchiyama I."/>
            <person name="Ito T."/>
            <person name="Fujiyama A."/>
            <person name="Inagaki F."/>
            <person name="Takami H."/>
        </authorList>
    </citation>
    <scope>NUCLEOTIDE SEQUENCE</scope>
    <source>
        <strain evidence="1">Expedition CK06-06</strain>
    </source>
</reference>
<protein>
    <recommendedName>
        <fullName evidence="2">Phosphate acetyl/butaryl transferase domain-containing protein</fullName>
    </recommendedName>
</protein>
<sequence length="58" mass="6298">MKPILRLEDLYQTVKTGSTPVLSVAAGQDIETLSAVHRAVEENIIRAILVGDEKTIPP</sequence>
<dbReference type="EMBL" id="BARV01032455">
    <property type="protein sequence ID" value="GAI34341.1"/>
    <property type="molecule type" value="Genomic_DNA"/>
</dbReference>
<evidence type="ECO:0000313" key="1">
    <source>
        <dbReference type="EMBL" id="GAI34341.1"/>
    </source>
</evidence>